<accession>A0A812E2W3</accession>
<sequence>MLLSLHPVHLSYSFFDSVPSLSLFTPFCFLLLPSSIFVPLHLSHSAAFVPFYLSGSHIFVSTHLCHSPVCASLQSSLSPSFDPSHPFCLLGSVSTTTYLICPSFSTQTTHLPIYVSIQMSHLPTFVISTHLCLLHLSHSFFFAPHCFSHYPCLFVFPSHSLPLCCLPSHSLPLCCLPSHSLIVFPPTLSLSSLPLSHCLPFHSLIVFPSTLSLSSLPPSPSLCFLPISPFTFPFHCLSLSLYLPNTITSSL</sequence>
<dbReference type="EMBL" id="CAHIKZ030004540">
    <property type="protein sequence ID" value="CAE1312061.1"/>
    <property type="molecule type" value="Genomic_DNA"/>
</dbReference>
<keyword evidence="2" id="KW-1185">Reference proteome</keyword>
<name>A0A812E2W3_ACAPH</name>
<protein>
    <submittedName>
        <fullName evidence="1">Uncharacterized protein</fullName>
    </submittedName>
</protein>
<comment type="caution">
    <text evidence="1">The sequence shown here is derived from an EMBL/GenBank/DDBJ whole genome shotgun (WGS) entry which is preliminary data.</text>
</comment>
<gene>
    <name evidence="1" type="ORF">SPHA_63344</name>
</gene>
<evidence type="ECO:0000313" key="2">
    <source>
        <dbReference type="Proteomes" id="UP000597762"/>
    </source>
</evidence>
<dbReference type="AlphaFoldDB" id="A0A812E2W3"/>
<evidence type="ECO:0000313" key="1">
    <source>
        <dbReference type="EMBL" id="CAE1312061.1"/>
    </source>
</evidence>
<organism evidence="1 2">
    <name type="scientific">Acanthosepion pharaonis</name>
    <name type="common">Pharaoh cuttlefish</name>
    <name type="synonym">Sepia pharaonis</name>
    <dbReference type="NCBI Taxonomy" id="158019"/>
    <lineage>
        <taxon>Eukaryota</taxon>
        <taxon>Metazoa</taxon>
        <taxon>Spiralia</taxon>
        <taxon>Lophotrochozoa</taxon>
        <taxon>Mollusca</taxon>
        <taxon>Cephalopoda</taxon>
        <taxon>Coleoidea</taxon>
        <taxon>Decapodiformes</taxon>
        <taxon>Sepiida</taxon>
        <taxon>Sepiina</taxon>
        <taxon>Sepiidae</taxon>
        <taxon>Acanthosepion</taxon>
    </lineage>
</organism>
<reference evidence="1" key="1">
    <citation type="submission" date="2021-01" db="EMBL/GenBank/DDBJ databases">
        <authorList>
            <person name="Li R."/>
            <person name="Bekaert M."/>
        </authorList>
    </citation>
    <scope>NUCLEOTIDE SEQUENCE</scope>
    <source>
        <strain evidence="1">Farmed</strain>
    </source>
</reference>
<dbReference type="Proteomes" id="UP000597762">
    <property type="component" value="Unassembled WGS sequence"/>
</dbReference>
<proteinExistence type="predicted"/>